<protein>
    <submittedName>
        <fullName evidence="4">Uncharacterized protein LOC107416757</fullName>
    </submittedName>
</protein>
<evidence type="ECO:0000256" key="1">
    <source>
        <dbReference type="SAM" id="Coils"/>
    </source>
</evidence>
<feature type="coiled-coil region" evidence="1">
    <location>
        <begin position="189"/>
        <end position="216"/>
    </location>
</feature>
<dbReference type="GeneID" id="107416757"/>
<organism evidence="3 4">
    <name type="scientific">Ziziphus jujuba</name>
    <name type="common">Chinese jujube</name>
    <name type="synonym">Ziziphus sativa</name>
    <dbReference type="NCBI Taxonomy" id="326968"/>
    <lineage>
        <taxon>Eukaryota</taxon>
        <taxon>Viridiplantae</taxon>
        <taxon>Streptophyta</taxon>
        <taxon>Embryophyta</taxon>
        <taxon>Tracheophyta</taxon>
        <taxon>Spermatophyta</taxon>
        <taxon>Magnoliopsida</taxon>
        <taxon>eudicotyledons</taxon>
        <taxon>Gunneridae</taxon>
        <taxon>Pentapetalae</taxon>
        <taxon>rosids</taxon>
        <taxon>fabids</taxon>
        <taxon>Rosales</taxon>
        <taxon>Rhamnaceae</taxon>
        <taxon>Paliureae</taxon>
        <taxon>Ziziphus</taxon>
    </lineage>
</organism>
<evidence type="ECO:0000313" key="4">
    <source>
        <dbReference type="RefSeq" id="XP_015880771.3"/>
    </source>
</evidence>
<feature type="region of interest" description="Disordered" evidence="2">
    <location>
        <begin position="243"/>
        <end position="263"/>
    </location>
</feature>
<dbReference type="KEGG" id="zju:107416757"/>
<name>A0A6P3ZNH8_ZIZJJ</name>
<dbReference type="InParanoid" id="A0A6P3ZNH8"/>
<keyword evidence="3" id="KW-1185">Reference proteome</keyword>
<reference evidence="4" key="1">
    <citation type="submission" date="2025-08" db="UniProtKB">
        <authorList>
            <consortium name="RefSeq"/>
        </authorList>
    </citation>
    <scope>IDENTIFICATION</scope>
    <source>
        <tissue evidence="4">Seedling</tissue>
    </source>
</reference>
<dbReference type="AlphaFoldDB" id="A0A6P3ZNH8"/>
<proteinExistence type="predicted"/>
<sequence length="536" mass="60608">MIEISLSLALCHSLSDHLFPISPSRTFQESQTKEHKFHLFCEKLSIPSAPRMSILQYPDAMNVPDLQIWNNAAFDNEESEGSAAIKASWSNLQPTFLNRSSESLRSDCSKENFSPVFAKTPFSLKSSVPTKPLHPNTTIENSQGKPLKKLVCEEEEEEENRFEPLWVVAKKGFLFQEEEEAGEKVVRDEMKIDSEIEEIEKEITRLNSRLETLRLEKAERNKTTKTIEKREKKIVAAKFMESGKQSVKNSDGLPPSSTSKTKLYRRGMSLGPSEIVAGTGLRRLSRHEITTITPIQPIQSRRKSCFWKLQDIDELRVTKERRKSLSLSPKSRKIVPKIQPPKQALTSVSSKRPVKKEDGVIASVQPKKLFKDGEKSAPTAKKPVKPGRVIPSRYNQIAGKEATTDVVRKRSLPEDDKEENGKRCDKKRMSLVGKGRVKKRWEIPSEVVVYQSGVVEDNNNNNNNKTPLLSAADMENVLPKIKNLRCVNESPRDSGPAKRVAELIGRKSFFRENLDVVVEDSVCQALSFAEENAEEK</sequence>
<dbReference type="PANTHER" id="PTHR36386">
    <property type="entry name" value="OS06G0683900 PROTEIN"/>
    <property type="match status" value="1"/>
</dbReference>
<dbReference type="Proteomes" id="UP001652623">
    <property type="component" value="Chromosome 4"/>
</dbReference>
<keyword evidence="1" id="KW-0175">Coiled coil</keyword>
<dbReference type="FunCoup" id="A0A6P3ZNH8">
    <property type="interactions" value="235"/>
</dbReference>
<dbReference type="RefSeq" id="XP_015880771.3">
    <property type="nucleotide sequence ID" value="XM_016025285.4"/>
</dbReference>
<accession>A0A6P3ZNH8</accession>
<feature type="compositionally biased region" description="Polar residues" evidence="2">
    <location>
        <begin position="243"/>
        <end position="261"/>
    </location>
</feature>
<feature type="region of interest" description="Disordered" evidence="2">
    <location>
        <begin position="402"/>
        <end position="423"/>
    </location>
</feature>
<dbReference type="PANTHER" id="PTHR36386:SF1">
    <property type="entry name" value="OS06G0683900 PROTEIN"/>
    <property type="match status" value="1"/>
</dbReference>
<gene>
    <name evidence="4" type="primary">LOC107416757</name>
</gene>
<evidence type="ECO:0000313" key="3">
    <source>
        <dbReference type="Proteomes" id="UP001652623"/>
    </source>
</evidence>
<evidence type="ECO:0000256" key="2">
    <source>
        <dbReference type="SAM" id="MobiDB-lite"/>
    </source>
</evidence>